<comment type="caution">
    <text evidence="1">The sequence shown here is derived from an EMBL/GenBank/DDBJ whole genome shotgun (WGS) entry which is preliminary data.</text>
</comment>
<feature type="non-terminal residue" evidence="1">
    <location>
        <position position="1"/>
    </location>
</feature>
<dbReference type="AlphaFoldDB" id="X1K1S6"/>
<protein>
    <submittedName>
        <fullName evidence="1">Uncharacterized protein</fullName>
    </submittedName>
</protein>
<proteinExistence type="predicted"/>
<gene>
    <name evidence="1" type="ORF">S03H2_69905</name>
</gene>
<dbReference type="EMBL" id="BARU01046299">
    <property type="protein sequence ID" value="GAI00947.1"/>
    <property type="molecule type" value="Genomic_DNA"/>
</dbReference>
<organism evidence="1">
    <name type="scientific">marine sediment metagenome</name>
    <dbReference type="NCBI Taxonomy" id="412755"/>
    <lineage>
        <taxon>unclassified sequences</taxon>
        <taxon>metagenomes</taxon>
        <taxon>ecological metagenomes</taxon>
    </lineage>
</organism>
<reference evidence="1" key="1">
    <citation type="journal article" date="2014" name="Front. Microbiol.">
        <title>High frequency of phylogenetically diverse reductive dehalogenase-homologous genes in deep subseafloor sedimentary metagenomes.</title>
        <authorList>
            <person name="Kawai M."/>
            <person name="Futagami T."/>
            <person name="Toyoda A."/>
            <person name="Takaki Y."/>
            <person name="Nishi S."/>
            <person name="Hori S."/>
            <person name="Arai W."/>
            <person name="Tsubouchi T."/>
            <person name="Morono Y."/>
            <person name="Uchiyama I."/>
            <person name="Ito T."/>
            <person name="Fujiyama A."/>
            <person name="Inagaki F."/>
            <person name="Takami H."/>
        </authorList>
    </citation>
    <scope>NUCLEOTIDE SEQUENCE</scope>
    <source>
        <strain evidence="1">Expedition CK06-06</strain>
    </source>
</reference>
<sequence length="71" mass="8355">DSNEVSIIYENEEKKKILPRFRESAYTKIKQEIGEDAPESLEKMEKKIEKAASEALKKRKRIIDFITNLNK</sequence>
<accession>X1K1S6</accession>
<evidence type="ECO:0000313" key="1">
    <source>
        <dbReference type="EMBL" id="GAI00947.1"/>
    </source>
</evidence>
<name>X1K1S6_9ZZZZ</name>